<reference evidence="3 4" key="1">
    <citation type="submission" date="2021-03" db="EMBL/GenBank/DDBJ databases">
        <title>Enterococcal diversity collection.</title>
        <authorList>
            <person name="Gilmore M.S."/>
            <person name="Schwartzman J."/>
            <person name="Van Tyne D."/>
            <person name="Martin M."/>
            <person name="Earl A.M."/>
            <person name="Manson A.L."/>
            <person name="Straub T."/>
            <person name="Salamzade R."/>
            <person name="Saavedra J."/>
            <person name="Lebreton F."/>
            <person name="Prichula J."/>
            <person name="Schaufler K."/>
            <person name="Gaca A."/>
            <person name="Sgardioli B."/>
            <person name="Wagenaar J."/>
            <person name="Strong T."/>
        </authorList>
    </citation>
    <scope>NUCLEOTIDE SEQUENCE [LARGE SCALE GENOMIC DNA]</scope>
    <source>
        <strain evidence="3 4">MSG2901</strain>
    </source>
</reference>
<dbReference type="EMBL" id="JAFLWI010000008">
    <property type="protein sequence ID" value="MBO0482011.1"/>
    <property type="molecule type" value="Genomic_DNA"/>
</dbReference>
<dbReference type="InterPro" id="IPR018913">
    <property type="entry name" value="BppU_N"/>
</dbReference>
<dbReference type="Proteomes" id="UP000664832">
    <property type="component" value="Unassembled WGS sequence"/>
</dbReference>
<protein>
    <submittedName>
        <fullName evidence="3">BppU family phage baseplate upper protein</fullName>
    </submittedName>
</protein>
<evidence type="ECO:0000313" key="4">
    <source>
        <dbReference type="Proteomes" id="UP000664832"/>
    </source>
</evidence>
<evidence type="ECO:0000259" key="2">
    <source>
        <dbReference type="Pfam" id="PF10651"/>
    </source>
</evidence>
<dbReference type="Gene3D" id="3.60.21.10">
    <property type="match status" value="1"/>
</dbReference>
<proteinExistence type="predicted"/>
<feature type="domain" description="BppU N-terminal" evidence="2">
    <location>
        <begin position="3"/>
        <end position="141"/>
    </location>
</feature>
<evidence type="ECO:0000313" key="3">
    <source>
        <dbReference type="EMBL" id="MBO0482011.1"/>
    </source>
</evidence>
<dbReference type="Pfam" id="PF00149">
    <property type="entry name" value="Metallophos"/>
    <property type="match status" value="1"/>
</dbReference>
<organism evidence="3 4">
    <name type="scientific">Candidatus Enterococcus courvalinii</name>
    <dbReference type="NCBI Taxonomy" id="2815329"/>
    <lineage>
        <taxon>Bacteria</taxon>
        <taxon>Bacillati</taxon>
        <taxon>Bacillota</taxon>
        <taxon>Bacilli</taxon>
        <taxon>Lactobacillales</taxon>
        <taxon>Enterococcaceae</taxon>
        <taxon>Enterococcus</taxon>
    </lineage>
</organism>
<dbReference type="InterPro" id="IPR029052">
    <property type="entry name" value="Metallo-depent_PP-like"/>
</dbReference>
<gene>
    <name evidence="3" type="ORF">JZO71_06750</name>
</gene>
<dbReference type="SUPFAM" id="SSF56300">
    <property type="entry name" value="Metallo-dependent phosphatases"/>
    <property type="match status" value="1"/>
</dbReference>
<dbReference type="Pfam" id="PF10651">
    <property type="entry name" value="BppU_N"/>
    <property type="match status" value="1"/>
</dbReference>
<keyword evidence="4" id="KW-1185">Reference proteome</keyword>
<comment type="caution">
    <text evidence="3">The sequence shown here is derived from an EMBL/GenBank/DDBJ whole genome shotgun (WGS) entry which is preliminary data.</text>
</comment>
<dbReference type="InterPro" id="IPR004843">
    <property type="entry name" value="Calcineurin-like_PHP"/>
</dbReference>
<evidence type="ECO:0000259" key="1">
    <source>
        <dbReference type="Pfam" id="PF00149"/>
    </source>
</evidence>
<dbReference type="Gene3D" id="2.60.40.3350">
    <property type="match status" value="1"/>
</dbReference>
<name>A0ABS3I2L1_9ENTE</name>
<feature type="domain" description="Calcineurin-like phosphoesterase" evidence="1">
    <location>
        <begin position="381"/>
        <end position="587"/>
    </location>
</feature>
<sequence>MTNHKMILSTTTPNNNVPLIRIIQDDKNSQIFEAEMTEEGKLLDFEDKIVFFNAQIGPYKVRDKVESVDYTNSRVSYTLIDAFLQKVGNFEAWFSFADSDIPESDSFSTMKFAYKILPGIRKNIWEGNYFWDLKELVDYYQRYKNIIANIIENENFSGLVDKIAEIEGKTNQIDNFSTATKTEAEQGTAVNKFMTPQRVAQQTDARLSTSSEAINAMDDKKLMTPQKTALLINESRVPTTQLIGKKEMFLVYNPEAEPTLVLERMGDWVFMMMRWTSPTNVQANKVIDLLTIPNGFRSYGLLNVGLTAQYDATSIPTYSRINAGKTIQLKMVEGGSHGYSVNGIWRTGDPFPDDAGDIMPALYHIDALEEFRRKINPKKVNIGFVTDSHFDEYTYRDAYSRYALKKLNNILYLQTNFDILHSNGDNCDSDHEDHEMLLSYYKRYTDRWFRYRETPKFMVNGNHDDGSFGYAVVNNNHYLPSAGILTQEEFAELFRGNDRLYGETRSSTKQDYVYDIDKENHTVRVIGLDSLIRSSILDSNGYIKYPSQNTYGFSVEQLQFIYEALKNTDSKTHVAILMHVPVTDYLDGNGVNVNVDSFIQLISAFVKKETLTITGTNIDFPFAMEVDFTKTAGKFIATFTGHTHSEHLRLIDNTWYSVCHGRAMHSEGNSLTGTVKEDCFYCIEIDTSTKTVDVKGYGRGTASRKFTY</sequence>
<accession>A0ABS3I2L1</accession>
<dbReference type="RefSeq" id="WP_206898770.1">
    <property type="nucleotide sequence ID" value="NZ_JAFLWI010000008.1"/>
</dbReference>